<keyword evidence="2 13" id="KW-0963">Cytoplasm</keyword>
<dbReference type="Gene3D" id="3.10.20.30">
    <property type="match status" value="1"/>
</dbReference>
<dbReference type="OrthoDB" id="9802304at2"/>
<evidence type="ECO:0000259" key="15">
    <source>
        <dbReference type="PROSITE" id="PS51880"/>
    </source>
</evidence>
<feature type="binding site" evidence="13">
    <location>
        <position position="339"/>
    </location>
    <ligand>
        <name>Zn(2+)</name>
        <dbReference type="ChEBI" id="CHEBI:29105"/>
        <note>catalytic</note>
    </ligand>
</feature>
<proteinExistence type="inferred from homology"/>
<dbReference type="InterPro" id="IPR045864">
    <property type="entry name" value="aa-tRNA-synth_II/BPL/LPL"/>
</dbReference>
<dbReference type="HAMAP" id="MF_00184">
    <property type="entry name" value="Thr_tRNA_synth"/>
    <property type="match status" value="1"/>
</dbReference>
<evidence type="ECO:0000256" key="3">
    <source>
        <dbReference type="ARBA" id="ARBA00022555"/>
    </source>
</evidence>
<dbReference type="InterPro" id="IPR012947">
    <property type="entry name" value="tRNA_SAD"/>
</dbReference>
<dbReference type="SMART" id="SM00863">
    <property type="entry name" value="tRNA_SAD"/>
    <property type="match status" value="1"/>
</dbReference>
<dbReference type="InterPro" id="IPR004154">
    <property type="entry name" value="Anticodon-bd"/>
</dbReference>
<dbReference type="InterPro" id="IPR033728">
    <property type="entry name" value="ThrRS_core"/>
</dbReference>
<dbReference type="SUPFAM" id="SSF81271">
    <property type="entry name" value="TGS-like"/>
    <property type="match status" value="1"/>
</dbReference>
<name>A0A4P6ZM38_9LACO</name>
<dbReference type="GO" id="GO:0004829">
    <property type="term" value="F:threonine-tRNA ligase activity"/>
    <property type="evidence" value="ECO:0007669"/>
    <property type="project" value="UniProtKB-UniRule"/>
</dbReference>
<dbReference type="GO" id="GO:0006435">
    <property type="term" value="P:threonyl-tRNA aminoacylation"/>
    <property type="evidence" value="ECO:0007669"/>
    <property type="project" value="UniProtKB-UniRule"/>
</dbReference>
<dbReference type="GO" id="GO:0046872">
    <property type="term" value="F:metal ion binding"/>
    <property type="evidence" value="ECO:0007669"/>
    <property type="project" value="UniProtKB-KW"/>
</dbReference>
<dbReference type="Pfam" id="PF02824">
    <property type="entry name" value="TGS"/>
    <property type="match status" value="1"/>
</dbReference>
<dbReference type="KEGG" id="lji:ELX58_05925"/>
<dbReference type="InterPro" id="IPR006195">
    <property type="entry name" value="aa-tRNA-synth_II"/>
</dbReference>
<dbReference type="Gene3D" id="3.30.980.10">
    <property type="entry name" value="Threonyl-trna Synthetase, Chain A, domain 2"/>
    <property type="match status" value="1"/>
</dbReference>
<dbReference type="PANTHER" id="PTHR11451:SF56">
    <property type="entry name" value="THREONINE--TRNA LIGASE 1"/>
    <property type="match status" value="1"/>
</dbReference>
<dbReference type="PRINTS" id="PR01047">
    <property type="entry name" value="TRNASYNTHTHR"/>
</dbReference>
<evidence type="ECO:0000256" key="8">
    <source>
        <dbReference type="ARBA" id="ARBA00022840"/>
    </source>
</evidence>
<evidence type="ECO:0000259" key="14">
    <source>
        <dbReference type="PROSITE" id="PS50862"/>
    </source>
</evidence>
<dbReference type="InterPro" id="IPR002320">
    <property type="entry name" value="Thr-tRNA-ligase_IIa"/>
</dbReference>
<dbReference type="SUPFAM" id="SSF55186">
    <property type="entry name" value="ThrRS/AlaRS common domain"/>
    <property type="match status" value="1"/>
</dbReference>
<dbReference type="CDD" id="cd01667">
    <property type="entry name" value="TGS_ThrRS"/>
    <property type="match status" value="1"/>
</dbReference>
<dbReference type="InterPro" id="IPR018163">
    <property type="entry name" value="Thr/Ala-tRNA-synth_IIc_edit"/>
</dbReference>
<dbReference type="RefSeq" id="WP_133442231.1">
    <property type="nucleotide sequence ID" value="NZ_CP034726.1"/>
</dbReference>
<dbReference type="AlphaFoldDB" id="A0A4P6ZM38"/>
<organism evidence="16 17">
    <name type="scientific">Acetilactobacillus jinshanensis</name>
    <dbReference type="NCBI Taxonomy" id="1720083"/>
    <lineage>
        <taxon>Bacteria</taxon>
        <taxon>Bacillati</taxon>
        <taxon>Bacillota</taxon>
        <taxon>Bacilli</taxon>
        <taxon>Lactobacillales</taxon>
        <taxon>Lactobacillaceae</taxon>
        <taxon>Acetilactobacillus</taxon>
    </lineage>
</organism>
<feature type="binding site" evidence="13">
    <location>
        <position position="520"/>
    </location>
    <ligand>
        <name>Zn(2+)</name>
        <dbReference type="ChEBI" id="CHEBI:29105"/>
        <note>catalytic</note>
    </ligand>
</feature>
<dbReference type="FunFam" id="3.30.930.10:FF:000002">
    <property type="entry name" value="Threonine--tRNA ligase"/>
    <property type="match status" value="1"/>
</dbReference>
<evidence type="ECO:0000256" key="11">
    <source>
        <dbReference type="ARBA" id="ARBA00023146"/>
    </source>
</evidence>
<dbReference type="PROSITE" id="PS50862">
    <property type="entry name" value="AA_TRNA_LIGASE_II"/>
    <property type="match status" value="1"/>
</dbReference>
<keyword evidence="7 13" id="KW-0862">Zinc</keyword>
<keyword evidence="3 13" id="KW-0820">tRNA-binding</keyword>
<keyword evidence="17" id="KW-1185">Reference proteome</keyword>
<dbReference type="CDD" id="cd00771">
    <property type="entry name" value="ThrRS_core"/>
    <property type="match status" value="1"/>
</dbReference>
<evidence type="ECO:0000313" key="17">
    <source>
        <dbReference type="Proteomes" id="UP000294321"/>
    </source>
</evidence>
<dbReference type="InterPro" id="IPR047246">
    <property type="entry name" value="ThrRS_anticodon"/>
</dbReference>
<evidence type="ECO:0000256" key="6">
    <source>
        <dbReference type="ARBA" id="ARBA00022741"/>
    </source>
</evidence>
<evidence type="ECO:0000313" key="16">
    <source>
        <dbReference type="EMBL" id="QBP18673.1"/>
    </source>
</evidence>
<evidence type="ECO:0000256" key="10">
    <source>
        <dbReference type="ARBA" id="ARBA00022917"/>
    </source>
</evidence>
<comment type="subcellular location">
    <subcellularLocation>
        <location evidence="13">Cytoplasm</location>
    </subcellularLocation>
</comment>
<keyword evidence="8 13" id="KW-0067">ATP-binding</keyword>
<feature type="domain" description="Aminoacyl-transfer RNA synthetases class-II family profile" evidence="14">
    <location>
        <begin position="276"/>
        <end position="543"/>
    </location>
</feature>
<dbReference type="InterPro" id="IPR036621">
    <property type="entry name" value="Anticodon-bd_dom_sf"/>
</dbReference>
<evidence type="ECO:0000256" key="12">
    <source>
        <dbReference type="ARBA" id="ARBA00049515"/>
    </source>
</evidence>
<dbReference type="SUPFAM" id="SSF52954">
    <property type="entry name" value="Class II aaRS ABD-related"/>
    <property type="match status" value="1"/>
</dbReference>
<dbReference type="InterPro" id="IPR002314">
    <property type="entry name" value="aa-tRNA-synt_IIb"/>
</dbReference>
<keyword evidence="5 13" id="KW-0479">Metal-binding</keyword>
<feature type="binding site" evidence="13">
    <location>
        <position position="390"/>
    </location>
    <ligand>
        <name>Zn(2+)</name>
        <dbReference type="ChEBI" id="CHEBI:29105"/>
        <note>catalytic</note>
    </ligand>
</feature>
<comment type="catalytic activity">
    <reaction evidence="12 13">
        <text>tRNA(Thr) + L-threonine + ATP = L-threonyl-tRNA(Thr) + AMP + diphosphate + H(+)</text>
        <dbReference type="Rhea" id="RHEA:24624"/>
        <dbReference type="Rhea" id="RHEA-COMP:9670"/>
        <dbReference type="Rhea" id="RHEA-COMP:9704"/>
        <dbReference type="ChEBI" id="CHEBI:15378"/>
        <dbReference type="ChEBI" id="CHEBI:30616"/>
        <dbReference type="ChEBI" id="CHEBI:33019"/>
        <dbReference type="ChEBI" id="CHEBI:57926"/>
        <dbReference type="ChEBI" id="CHEBI:78442"/>
        <dbReference type="ChEBI" id="CHEBI:78534"/>
        <dbReference type="ChEBI" id="CHEBI:456215"/>
        <dbReference type="EC" id="6.1.1.3"/>
    </reaction>
</comment>
<comment type="caution">
    <text evidence="13">Lacks conserved residue(s) required for the propagation of feature annotation.</text>
</comment>
<dbReference type="Gene3D" id="3.40.50.800">
    <property type="entry name" value="Anticodon-binding domain"/>
    <property type="match status" value="1"/>
</dbReference>
<dbReference type="Pfam" id="PF00587">
    <property type="entry name" value="tRNA-synt_2b"/>
    <property type="match status" value="1"/>
</dbReference>
<comment type="subunit">
    <text evidence="13">Homodimer.</text>
</comment>
<evidence type="ECO:0000256" key="9">
    <source>
        <dbReference type="ARBA" id="ARBA00022884"/>
    </source>
</evidence>
<dbReference type="EMBL" id="CP034726">
    <property type="protein sequence ID" value="QBP18673.1"/>
    <property type="molecule type" value="Genomic_DNA"/>
</dbReference>
<dbReference type="EC" id="6.1.1.3" evidence="13"/>
<evidence type="ECO:0000256" key="1">
    <source>
        <dbReference type="ARBA" id="ARBA00008226"/>
    </source>
</evidence>
<evidence type="ECO:0000256" key="13">
    <source>
        <dbReference type="HAMAP-Rule" id="MF_00184"/>
    </source>
</evidence>
<keyword evidence="11 13" id="KW-0030">Aminoacyl-tRNA synthetase</keyword>
<dbReference type="Proteomes" id="UP000294321">
    <property type="component" value="Chromosome"/>
</dbReference>
<dbReference type="InterPro" id="IPR012675">
    <property type="entry name" value="Beta-grasp_dom_sf"/>
</dbReference>
<protein>
    <recommendedName>
        <fullName evidence="13">Threonine--tRNA ligase</fullName>
        <ecNumber evidence="13">6.1.1.3</ecNumber>
    </recommendedName>
    <alternativeName>
        <fullName evidence="13">Threonyl-tRNA synthetase</fullName>
        <shortName evidence="13">ThrRS</shortName>
    </alternativeName>
</protein>
<comment type="similarity">
    <text evidence="1 13">Belongs to the class-II aminoacyl-tRNA synthetase family.</text>
</comment>
<dbReference type="GO" id="GO:0000049">
    <property type="term" value="F:tRNA binding"/>
    <property type="evidence" value="ECO:0007669"/>
    <property type="project" value="UniProtKB-KW"/>
</dbReference>
<keyword evidence="6 13" id="KW-0547">Nucleotide-binding</keyword>
<evidence type="ECO:0000256" key="2">
    <source>
        <dbReference type="ARBA" id="ARBA00022490"/>
    </source>
</evidence>
<dbReference type="PROSITE" id="PS51880">
    <property type="entry name" value="TGS"/>
    <property type="match status" value="1"/>
</dbReference>
<dbReference type="PANTHER" id="PTHR11451">
    <property type="entry name" value="THREONINE-TRNA LIGASE"/>
    <property type="match status" value="1"/>
</dbReference>
<dbReference type="Pfam" id="PF03129">
    <property type="entry name" value="HGTP_anticodon"/>
    <property type="match status" value="1"/>
</dbReference>
<dbReference type="Gene3D" id="3.30.54.20">
    <property type="match status" value="1"/>
</dbReference>
<dbReference type="GO" id="GO:0005737">
    <property type="term" value="C:cytoplasm"/>
    <property type="evidence" value="ECO:0007669"/>
    <property type="project" value="UniProtKB-SubCell"/>
</dbReference>
<dbReference type="NCBIfam" id="TIGR00418">
    <property type="entry name" value="thrS"/>
    <property type="match status" value="1"/>
</dbReference>
<dbReference type="GO" id="GO:0016740">
    <property type="term" value="F:transferase activity"/>
    <property type="evidence" value="ECO:0007669"/>
    <property type="project" value="UniProtKB-ARBA"/>
</dbReference>
<dbReference type="GO" id="GO:0140096">
    <property type="term" value="F:catalytic activity, acting on a protein"/>
    <property type="evidence" value="ECO:0007669"/>
    <property type="project" value="UniProtKB-ARBA"/>
</dbReference>
<dbReference type="SUPFAM" id="SSF55681">
    <property type="entry name" value="Class II aaRS and biotin synthetases"/>
    <property type="match status" value="1"/>
</dbReference>
<gene>
    <name evidence="13 16" type="primary">thrS</name>
    <name evidence="16" type="ORF">ELX58_05925</name>
</gene>
<sequence>MSQLSFKFPDNSVRKFDAGVTAGKIAKSIAVSLAKKAVAAKVDGEWVNLDQPLNKGGKIQIVTADSKDGLTVLQNTAAIFLKAALAKTFPGIRFGESGSEKNGFYVDTDKKGTQVNSDDLKPLSDLMNKFVKNDTKLERKVLSLKDALNQVDGDPYQAEIVRAFAEKHDGKVPFYQVDDQLVYAKDGALSDAKAIKYFKLLNVAGAYWKGESSNPMLQRVYAIVFYKQKGLKAELAKIQDAKERDHRVIGNKLDLFFVDPKVGQGLPYWMPNGATIRRVIERYIVDKEIANGYLHVYTPVLMNLNVYKRSGHWAHYRDDMFPPMKMDNGEWLELRPMNCPSHIRIYNQHIRSYRDLPMRIAELGMMHRYEKSGALQGLQRVREMTLNDGHTFVAPDQIQDEFKRILKLMMDVYHDFNIDNYHFRLSYRDPNNTKKYFNDDALWHKSQSMLKGAMDDLHLPYVEKEGEAAFYGPKLDVQTYTALGNEETLSTIQLDFMLPKRFDLHYVGKDGKLHRPVMIHRGIVSTMERFVAYLTEQYKGEFPTWLAPHQVRIIPVSMDKDGDYAKKLDKQFRSMKLRSQLDDRNEKMNYLIRDSQTKKIPYTLVVGDKEKANNQVSVREYGHKDSKEMSVPDFLKIIKHDIATYSRNE</sequence>
<evidence type="ECO:0000256" key="7">
    <source>
        <dbReference type="ARBA" id="ARBA00022833"/>
    </source>
</evidence>
<evidence type="ECO:0000256" key="5">
    <source>
        <dbReference type="ARBA" id="ARBA00022723"/>
    </source>
</evidence>
<keyword evidence="10 13" id="KW-0648">Protein biosynthesis</keyword>
<feature type="domain" description="TGS" evidence="15">
    <location>
        <begin position="1"/>
        <end position="63"/>
    </location>
</feature>
<accession>A0A4P6ZM38</accession>
<dbReference type="FunFam" id="3.40.50.800:FF:000001">
    <property type="entry name" value="Threonine--tRNA ligase"/>
    <property type="match status" value="1"/>
</dbReference>
<dbReference type="Gene3D" id="3.30.930.10">
    <property type="entry name" value="Bira Bifunctional Protein, Domain 2"/>
    <property type="match status" value="1"/>
</dbReference>
<dbReference type="GO" id="GO:0005524">
    <property type="term" value="F:ATP binding"/>
    <property type="evidence" value="ECO:0007669"/>
    <property type="project" value="UniProtKB-UniRule"/>
</dbReference>
<dbReference type="InterPro" id="IPR012676">
    <property type="entry name" value="TGS-like"/>
</dbReference>
<keyword evidence="9 13" id="KW-0694">RNA-binding</keyword>
<evidence type="ECO:0000256" key="4">
    <source>
        <dbReference type="ARBA" id="ARBA00022598"/>
    </source>
</evidence>
<keyword evidence="4 13" id="KW-0436">Ligase</keyword>
<dbReference type="CDD" id="cd00860">
    <property type="entry name" value="ThrRS_anticodon"/>
    <property type="match status" value="1"/>
</dbReference>
<dbReference type="InterPro" id="IPR004095">
    <property type="entry name" value="TGS"/>
</dbReference>
<reference evidence="17" key="1">
    <citation type="submission" date="2018-12" db="EMBL/GenBank/DDBJ databases">
        <title>A new species of lactobacillus.</title>
        <authorList>
            <person name="Jian Y."/>
            <person name="Xin L."/>
            <person name="Hong Z.J."/>
            <person name="Ming L.Z."/>
            <person name="Hong X.Z."/>
        </authorList>
    </citation>
    <scope>NUCLEOTIDE SEQUENCE [LARGE SCALE GENOMIC DNA]</scope>
    <source>
        <strain evidence="17">HSLZ-75</strain>
    </source>
</reference>
<comment type="cofactor">
    <cofactor evidence="13">
        <name>Zn(2+)</name>
        <dbReference type="ChEBI" id="CHEBI:29105"/>
    </cofactor>
    <text evidence="13">Binds 1 zinc ion per subunit.</text>
</comment>